<dbReference type="EMBL" id="RZNX01000003">
    <property type="protein sequence ID" value="RUT31810.1"/>
    <property type="molecule type" value="Genomic_DNA"/>
</dbReference>
<keyword evidence="3" id="KW-1185">Reference proteome</keyword>
<reference evidence="2 3" key="1">
    <citation type="submission" date="2018-12" db="EMBL/GenBank/DDBJ databases">
        <authorList>
            <person name="Sun L."/>
            <person name="Chen Z."/>
        </authorList>
    </citation>
    <scope>NUCLEOTIDE SEQUENCE [LARGE SCALE GENOMIC DNA]</scope>
    <source>
        <strain evidence="2 3">3-5-3</strain>
    </source>
</reference>
<evidence type="ECO:0000313" key="3">
    <source>
        <dbReference type="Proteomes" id="UP000272464"/>
    </source>
</evidence>
<comment type="caution">
    <text evidence="2">The sequence shown here is derived from an EMBL/GenBank/DDBJ whole genome shotgun (WGS) entry which is preliminary data.</text>
</comment>
<gene>
    <name evidence="2" type="ORF">EJP77_10520</name>
</gene>
<dbReference type="AlphaFoldDB" id="A0A3S1D9D4"/>
<dbReference type="RefSeq" id="WP_127199190.1">
    <property type="nucleotide sequence ID" value="NZ_RZNX01000003.1"/>
</dbReference>
<evidence type="ECO:0000313" key="2">
    <source>
        <dbReference type="EMBL" id="RUT31810.1"/>
    </source>
</evidence>
<organism evidence="2 3">
    <name type="scientific">Paenibacillus zeisoli</name>
    <dbReference type="NCBI Taxonomy" id="2496267"/>
    <lineage>
        <taxon>Bacteria</taxon>
        <taxon>Bacillati</taxon>
        <taxon>Bacillota</taxon>
        <taxon>Bacilli</taxon>
        <taxon>Bacillales</taxon>
        <taxon>Paenibacillaceae</taxon>
        <taxon>Paenibacillus</taxon>
    </lineage>
</organism>
<accession>A0A3S1D9D4</accession>
<dbReference type="Proteomes" id="UP000272464">
    <property type="component" value="Unassembled WGS sequence"/>
</dbReference>
<evidence type="ECO:0000256" key="1">
    <source>
        <dbReference type="SAM" id="MobiDB-lite"/>
    </source>
</evidence>
<name>A0A3S1D9D4_9BACL</name>
<proteinExistence type="predicted"/>
<dbReference type="OrthoDB" id="2658715at2"/>
<protein>
    <submittedName>
        <fullName evidence="2">Uncharacterized protein</fullName>
    </submittedName>
</protein>
<feature type="compositionally biased region" description="Polar residues" evidence="1">
    <location>
        <begin position="9"/>
        <end position="18"/>
    </location>
</feature>
<feature type="region of interest" description="Disordered" evidence="1">
    <location>
        <begin position="1"/>
        <end position="51"/>
    </location>
</feature>
<sequence>MGTKKDSSLKATISSENKPGTEEQAEELVSSNVLKSPLPAKKPRSGANHFHIAADPLRVKSEEIRLRQSKRTQGLRTTEISNQVLYEMLSDILDNQAILEAKLQRMMGTRG</sequence>